<reference evidence="2" key="2">
    <citation type="journal article" date="2015" name="Data Brief">
        <title>Shoot transcriptome of the giant reed, Arundo donax.</title>
        <authorList>
            <person name="Barrero R.A."/>
            <person name="Guerrero F.D."/>
            <person name="Moolhuijzen P."/>
            <person name="Goolsby J.A."/>
            <person name="Tidwell J."/>
            <person name="Bellgard S.E."/>
            <person name="Bellgard M.I."/>
        </authorList>
    </citation>
    <scope>NUCLEOTIDE SEQUENCE</scope>
    <source>
        <tissue evidence="2">Shoot tissue taken approximately 20 cm above the soil surface</tissue>
    </source>
</reference>
<protein>
    <recommendedName>
        <fullName evidence="1">URB1 C-terminal domain-containing protein</fullName>
    </recommendedName>
</protein>
<dbReference type="AlphaFoldDB" id="A0A0A9E738"/>
<organism evidence="2">
    <name type="scientific">Arundo donax</name>
    <name type="common">Giant reed</name>
    <name type="synonym">Donax arundinaceus</name>
    <dbReference type="NCBI Taxonomy" id="35708"/>
    <lineage>
        <taxon>Eukaryota</taxon>
        <taxon>Viridiplantae</taxon>
        <taxon>Streptophyta</taxon>
        <taxon>Embryophyta</taxon>
        <taxon>Tracheophyta</taxon>
        <taxon>Spermatophyta</taxon>
        <taxon>Magnoliopsida</taxon>
        <taxon>Liliopsida</taxon>
        <taxon>Poales</taxon>
        <taxon>Poaceae</taxon>
        <taxon>PACMAD clade</taxon>
        <taxon>Arundinoideae</taxon>
        <taxon>Arundineae</taxon>
        <taxon>Arundo</taxon>
    </lineage>
</organism>
<sequence length="479" mass="53694">MHSTSVNLQSIPLFPTLLRSSSVHFKAERLWMLRLLYAGSNLVDDAKLYKRGSVLELALSFCSSTVSDSESKVLVLKILKKCVKLPVLAHHLVKECGLLLWLSSVISIHCEGPDGAENSCFTVTELALEVASDLISSRLITDWLQETALEQLSAISSCLYVLLVKDAKLLKGNVPLLTSVLSVITSTMRLSMKRKIYQPHYTLSLHGVFDLCQAIGGSSRSTELKLAIELGIDAILMNGPMPVLSETDKSRISMVVSWATSNIFWLHSNRRCEEPAKNESLLSKVLLWLVASIILGRISSISHEKSGDLAHSANSLETLRCFLDNAYERVETVDSCSANDTLAVTILYLQDHVQKNSDYLPSVVMALCLLLLDRYGNQVNKYLADNRGKIEMLFSKIHCPAESNPSWRWHYYQPWRDTALQHTEMERMEEEQACRSLLVIFSNALNAGLSNCPVLSLDDVEKSGLFQWERDNMVKQHYT</sequence>
<evidence type="ECO:0000259" key="1">
    <source>
        <dbReference type="Pfam" id="PF16201"/>
    </source>
</evidence>
<name>A0A0A9E738_ARUDO</name>
<dbReference type="PANTHER" id="PTHR13500">
    <property type="entry name" value="NUCLEOLAR PRERIBOSOMAL-ASSOCIATED PROTEIN 1"/>
    <property type="match status" value="1"/>
</dbReference>
<proteinExistence type="predicted"/>
<feature type="domain" description="URB1 C-terminal" evidence="1">
    <location>
        <begin position="3"/>
        <end position="101"/>
    </location>
</feature>
<evidence type="ECO:0000313" key="2">
    <source>
        <dbReference type="EMBL" id="JAD95896.1"/>
    </source>
</evidence>
<dbReference type="Pfam" id="PF16201">
    <property type="entry name" value="NopRA1"/>
    <property type="match status" value="1"/>
</dbReference>
<dbReference type="GO" id="GO:0000463">
    <property type="term" value="P:maturation of LSU-rRNA from tricistronic rRNA transcript (SSU-rRNA, 5.8S rRNA, LSU-rRNA)"/>
    <property type="evidence" value="ECO:0007669"/>
    <property type="project" value="TreeGrafter"/>
</dbReference>
<accession>A0A0A9E738</accession>
<dbReference type="PANTHER" id="PTHR13500:SF0">
    <property type="entry name" value="NUCLEOLAR PRE-RIBOSOMAL-ASSOCIATED PROTEIN 1"/>
    <property type="match status" value="1"/>
</dbReference>
<dbReference type="GO" id="GO:0005730">
    <property type="term" value="C:nucleolus"/>
    <property type="evidence" value="ECO:0007669"/>
    <property type="project" value="TreeGrafter"/>
</dbReference>
<dbReference type="InterPro" id="IPR039844">
    <property type="entry name" value="URB1"/>
</dbReference>
<dbReference type="InterPro" id="IPR032436">
    <property type="entry name" value="URB1_C"/>
</dbReference>
<reference evidence="2" key="1">
    <citation type="submission" date="2014-09" db="EMBL/GenBank/DDBJ databases">
        <authorList>
            <person name="Magalhaes I.L.F."/>
            <person name="Oliveira U."/>
            <person name="Santos F.R."/>
            <person name="Vidigal T.H.D.A."/>
            <person name="Brescovit A.D."/>
            <person name="Santos A.J."/>
        </authorList>
    </citation>
    <scope>NUCLEOTIDE SEQUENCE</scope>
    <source>
        <tissue evidence="2">Shoot tissue taken approximately 20 cm above the soil surface</tissue>
    </source>
</reference>
<dbReference type="EMBL" id="GBRH01201999">
    <property type="protein sequence ID" value="JAD95896.1"/>
    <property type="molecule type" value="Transcribed_RNA"/>
</dbReference>
<dbReference type="GO" id="GO:0000466">
    <property type="term" value="P:maturation of 5.8S rRNA from tricistronic rRNA transcript (SSU-rRNA, 5.8S rRNA, LSU-rRNA)"/>
    <property type="evidence" value="ECO:0007669"/>
    <property type="project" value="TreeGrafter"/>
</dbReference>